<feature type="transmembrane region" description="Helical" evidence="5">
    <location>
        <begin position="252"/>
        <end position="270"/>
    </location>
</feature>
<dbReference type="PANTHER" id="PTHR37422:SF13">
    <property type="entry name" value="LIPOPOLYSACCHARIDE BIOSYNTHESIS PROTEIN PA4999-RELATED"/>
    <property type="match status" value="1"/>
</dbReference>
<proteinExistence type="predicted"/>
<dbReference type="Pfam" id="PF04932">
    <property type="entry name" value="Wzy_C"/>
    <property type="match status" value="1"/>
</dbReference>
<dbReference type="AlphaFoldDB" id="A0A1F7L026"/>
<protein>
    <recommendedName>
        <fullName evidence="6">O-antigen ligase-related domain-containing protein</fullName>
    </recommendedName>
</protein>
<feature type="transmembrane region" description="Helical" evidence="5">
    <location>
        <begin position="71"/>
        <end position="91"/>
    </location>
</feature>
<evidence type="ECO:0000256" key="2">
    <source>
        <dbReference type="ARBA" id="ARBA00022692"/>
    </source>
</evidence>
<accession>A0A1F7L026</accession>
<gene>
    <name evidence="7" type="ORF">A3K52_01725</name>
</gene>
<name>A0A1F7L026_9BACT</name>
<evidence type="ECO:0000256" key="1">
    <source>
        <dbReference type="ARBA" id="ARBA00004141"/>
    </source>
</evidence>
<feature type="transmembrane region" description="Helical" evidence="5">
    <location>
        <begin position="40"/>
        <end position="59"/>
    </location>
</feature>
<feature type="transmembrane region" description="Helical" evidence="5">
    <location>
        <begin position="432"/>
        <end position="452"/>
    </location>
</feature>
<feature type="transmembrane region" description="Helical" evidence="5">
    <location>
        <begin position="129"/>
        <end position="149"/>
    </location>
</feature>
<evidence type="ECO:0000313" key="7">
    <source>
        <dbReference type="EMBL" id="OGK73495.1"/>
    </source>
</evidence>
<keyword evidence="2 5" id="KW-0812">Transmembrane</keyword>
<evidence type="ECO:0000256" key="4">
    <source>
        <dbReference type="ARBA" id="ARBA00023136"/>
    </source>
</evidence>
<evidence type="ECO:0000313" key="8">
    <source>
        <dbReference type="Proteomes" id="UP000177050"/>
    </source>
</evidence>
<evidence type="ECO:0000259" key="6">
    <source>
        <dbReference type="Pfam" id="PF04932"/>
    </source>
</evidence>
<evidence type="ECO:0000256" key="5">
    <source>
        <dbReference type="SAM" id="Phobius"/>
    </source>
</evidence>
<reference evidence="7 8" key="1">
    <citation type="journal article" date="2016" name="Nat. Commun.">
        <title>Thousands of microbial genomes shed light on interconnected biogeochemical processes in an aquifer system.</title>
        <authorList>
            <person name="Anantharaman K."/>
            <person name="Brown C.T."/>
            <person name="Hug L.A."/>
            <person name="Sharon I."/>
            <person name="Castelle C.J."/>
            <person name="Probst A.J."/>
            <person name="Thomas B.C."/>
            <person name="Singh A."/>
            <person name="Wilkins M.J."/>
            <person name="Karaoz U."/>
            <person name="Brodie E.L."/>
            <person name="Williams K.H."/>
            <person name="Hubbard S.S."/>
            <person name="Banfield J.F."/>
        </authorList>
    </citation>
    <scope>NUCLEOTIDE SEQUENCE [LARGE SCALE GENOMIC DNA]</scope>
</reference>
<dbReference type="InterPro" id="IPR007016">
    <property type="entry name" value="O-antigen_ligase-rel_domated"/>
</dbReference>
<dbReference type="EMBL" id="MGBR01000001">
    <property type="protein sequence ID" value="OGK73495.1"/>
    <property type="molecule type" value="Genomic_DNA"/>
</dbReference>
<keyword evidence="4 5" id="KW-0472">Membrane</keyword>
<comment type="subcellular location">
    <subcellularLocation>
        <location evidence="1">Membrane</location>
        <topology evidence="1">Multi-pass membrane protein</topology>
    </subcellularLocation>
</comment>
<dbReference type="Proteomes" id="UP000177050">
    <property type="component" value="Unassembled WGS sequence"/>
</dbReference>
<dbReference type="PANTHER" id="PTHR37422">
    <property type="entry name" value="TEICHURONIC ACID BIOSYNTHESIS PROTEIN TUAE"/>
    <property type="match status" value="1"/>
</dbReference>
<feature type="transmembrane region" description="Helical" evidence="5">
    <location>
        <begin position="491"/>
        <end position="508"/>
    </location>
</feature>
<dbReference type="InterPro" id="IPR051533">
    <property type="entry name" value="WaaL-like"/>
</dbReference>
<comment type="caution">
    <text evidence="7">The sequence shown here is derived from an EMBL/GenBank/DDBJ whole genome shotgun (WGS) entry which is preliminary data.</text>
</comment>
<organism evidence="7 8">
    <name type="scientific">Candidatus Roizmanbacteria bacterium RIFOXYD1_FULL_38_12</name>
    <dbReference type="NCBI Taxonomy" id="1802093"/>
    <lineage>
        <taxon>Bacteria</taxon>
        <taxon>Candidatus Roizmaniibacteriota</taxon>
    </lineage>
</organism>
<dbReference type="GO" id="GO:0016020">
    <property type="term" value="C:membrane"/>
    <property type="evidence" value="ECO:0007669"/>
    <property type="project" value="UniProtKB-SubCell"/>
</dbReference>
<evidence type="ECO:0000256" key="3">
    <source>
        <dbReference type="ARBA" id="ARBA00022989"/>
    </source>
</evidence>
<keyword evidence="3 5" id="KW-1133">Transmembrane helix</keyword>
<feature type="transmembrane region" description="Helical" evidence="5">
    <location>
        <begin position="212"/>
        <end position="245"/>
    </location>
</feature>
<feature type="transmembrane region" description="Helical" evidence="5">
    <location>
        <begin position="189"/>
        <end position="206"/>
    </location>
</feature>
<feature type="transmembrane region" description="Helical" evidence="5">
    <location>
        <begin position="464"/>
        <end position="485"/>
    </location>
</feature>
<feature type="domain" description="O-antigen ligase-related" evidence="6">
    <location>
        <begin position="215"/>
        <end position="441"/>
    </location>
</feature>
<sequence>MQKLLKWLDNNLIKLMCIGYIFVIPLYPKLPVKMINYTYIAVRVEDFYVVALALVFLVQLARKKIQLQKKFIIPFVIFWVAVFSSFLWGYLVQKTIIFRHLGLLHSLRRIEYMSMFFIFMSSIQSKKDFFFYLRFIILAAFIVGTYGIGQKFLGWPAVQTMNPEYAKGYILILDANARISSTFGGHYDLAAYLVFLIPILLASFFYFKAKWWYFLVFVISLFSLVLTASRVSYGAYVVSTLLFLLAMRKFKMFLVVVLLTIGLTLTSGNLTSRLTRTFQQKQIFIDKKTGQTTVPRRLNPDELPVGDYIPNKTLTQKKATDIYTNGTKNTSINLNTKDAKEALEQIREDIKAEARRSGKTLSKAEEDALVEQAFRNLKVITTMLPDISFSTRLQVEWPRAISAFLKNPILGRGPSSITEATDNDFLRWLGEFGLFGTLSFLAILFLISKQAWIAARTNKNEENIFFYAILFSLFGLLINATYIDVFEASKIAYNFWMIIGVFMGYACLKKSSKESKT</sequence>
<feature type="transmembrane region" description="Helical" evidence="5">
    <location>
        <begin position="12"/>
        <end position="28"/>
    </location>
</feature>